<dbReference type="InterPro" id="IPR027417">
    <property type="entry name" value="P-loop_NTPase"/>
</dbReference>
<evidence type="ECO:0000256" key="1">
    <source>
        <dbReference type="ARBA" id="ARBA00006847"/>
    </source>
</evidence>
<dbReference type="RefSeq" id="WP_008164960.1">
    <property type="nucleotide sequence ID" value="NZ_AOHX01000053.1"/>
</dbReference>
<dbReference type="InterPro" id="IPR038257">
    <property type="entry name" value="CRISPR-assoc_Cas3_HD_sf"/>
</dbReference>
<keyword evidence="3" id="KW-0479">Metal-binding</keyword>
<protein>
    <submittedName>
        <fullName evidence="10">CRISPR-associated helicase Cas3</fullName>
    </submittedName>
</protein>
<keyword evidence="5" id="KW-0378">Hydrolase</keyword>
<evidence type="ECO:0000256" key="6">
    <source>
        <dbReference type="ARBA" id="ARBA00022806"/>
    </source>
</evidence>
<dbReference type="GO" id="GO:0016787">
    <property type="term" value="F:hydrolase activity"/>
    <property type="evidence" value="ECO:0007669"/>
    <property type="project" value="UniProtKB-KW"/>
</dbReference>
<dbReference type="Pfam" id="PF04851">
    <property type="entry name" value="ResIII"/>
    <property type="match status" value="1"/>
</dbReference>
<dbReference type="Gene3D" id="1.10.3210.30">
    <property type="match status" value="1"/>
</dbReference>
<keyword evidence="6" id="KW-0347">Helicase</keyword>
<dbReference type="PROSITE" id="PS51643">
    <property type="entry name" value="HD_CAS3"/>
    <property type="match status" value="1"/>
</dbReference>
<dbReference type="eggNOG" id="arCOG01445">
    <property type="taxonomic scope" value="Archaea"/>
</dbReference>
<name>L9VWC5_9EURY</name>
<dbReference type="Gene3D" id="3.40.50.300">
    <property type="entry name" value="P-loop containing nucleotide triphosphate hydrolases"/>
    <property type="match status" value="2"/>
</dbReference>
<dbReference type="InterPro" id="IPR054712">
    <property type="entry name" value="Cas3-like_dom"/>
</dbReference>
<dbReference type="GO" id="GO:0005524">
    <property type="term" value="F:ATP binding"/>
    <property type="evidence" value="ECO:0007669"/>
    <property type="project" value="UniProtKB-KW"/>
</dbReference>
<dbReference type="AlphaFoldDB" id="L9VWC5"/>
<dbReference type="OrthoDB" id="43851at2157"/>
<dbReference type="InterPro" id="IPR006935">
    <property type="entry name" value="Helicase/UvrB_N"/>
</dbReference>
<dbReference type="GO" id="GO:0003677">
    <property type="term" value="F:DNA binding"/>
    <property type="evidence" value="ECO:0007669"/>
    <property type="project" value="InterPro"/>
</dbReference>
<dbReference type="PATRIC" id="fig|1230460.4.peg.3385"/>
<comment type="similarity">
    <text evidence="1">In the N-terminal section; belongs to the CRISPR-associated nuclease Cas3-HD family.</text>
</comment>
<feature type="domain" description="HD Cas3-type" evidence="9">
    <location>
        <begin position="11"/>
        <end position="234"/>
    </location>
</feature>
<dbReference type="SUPFAM" id="SSF52540">
    <property type="entry name" value="P-loop containing nucleoside triphosphate hydrolases"/>
    <property type="match status" value="1"/>
</dbReference>
<dbReference type="GO" id="GO:0051607">
    <property type="term" value="P:defense response to virus"/>
    <property type="evidence" value="ECO:0007669"/>
    <property type="project" value="UniProtKB-KW"/>
</dbReference>
<evidence type="ECO:0000256" key="4">
    <source>
        <dbReference type="ARBA" id="ARBA00022741"/>
    </source>
</evidence>
<dbReference type="Pfam" id="PF22590">
    <property type="entry name" value="Cas3-like_C_2"/>
    <property type="match status" value="1"/>
</dbReference>
<keyword evidence="8" id="KW-0051">Antiviral defense</keyword>
<evidence type="ECO:0000256" key="7">
    <source>
        <dbReference type="ARBA" id="ARBA00022840"/>
    </source>
</evidence>
<dbReference type="GO" id="GO:0140097">
    <property type="term" value="F:catalytic activity, acting on DNA"/>
    <property type="evidence" value="ECO:0007669"/>
    <property type="project" value="UniProtKB-ARBA"/>
</dbReference>
<evidence type="ECO:0000256" key="2">
    <source>
        <dbReference type="ARBA" id="ARBA00009046"/>
    </source>
</evidence>
<evidence type="ECO:0000259" key="9">
    <source>
        <dbReference type="PROSITE" id="PS51643"/>
    </source>
</evidence>
<dbReference type="Pfam" id="PF18019">
    <property type="entry name" value="Cas3_HD"/>
    <property type="match status" value="1"/>
</dbReference>
<dbReference type="NCBIfam" id="TIGR01596">
    <property type="entry name" value="cas3_HD"/>
    <property type="match status" value="1"/>
</dbReference>
<dbReference type="EMBL" id="AOHX01000053">
    <property type="protein sequence ID" value="ELY41479.1"/>
    <property type="molecule type" value="Genomic_DNA"/>
</dbReference>
<dbReference type="InterPro" id="IPR006483">
    <property type="entry name" value="CRISPR-assoc_Cas3_HD"/>
</dbReference>
<dbReference type="GO" id="GO:0046872">
    <property type="term" value="F:metal ion binding"/>
    <property type="evidence" value="ECO:0007669"/>
    <property type="project" value="UniProtKB-KW"/>
</dbReference>
<evidence type="ECO:0000313" key="10">
    <source>
        <dbReference type="EMBL" id="ELY41479.1"/>
    </source>
</evidence>
<dbReference type="SMART" id="SM00487">
    <property type="entry name" value="DEXDc"/>
    <property type="match status" value="1"/>
</dbReference>
<sequence length="875" mass="96835">MAVRYSHPPEGDHNGVALLDHLEDVAERVEYVVPEEARTPAGGSLKDVVETIAYVHDFGKATTYFQQYLDVLPGSPELEQCRYHAPVGSFAAYYALDARGFNVETCLAGFVAVAKHHGTLPDVATYVFERSHRRENVSAGNQNASEKQQTAIAMQLEDIDDHVPELANEIFQKATAEKGSWESFYEGFLGLLNEIESTVATTGTGVGINRESLSDSCYALVLECWGSLVLADKTSAASNAHSTGPSSDTYKAKQPTFQKLDEYVRKLERDTSADPDGTRGERLNHYRSRARTAVLENAETFADDGGGVATLTLPTGMGKTLSGLSAALSVRDQLGGNRIVYALPFTSIIDQVVDEIEEVYETDTAGRLLTAHHHLSETTIRDENNDGSDADAADLNDDVSGMLAEGWRAGLTVTTFVQLFESLAGPSNRQSMKLPALRNSVIVLDEPQSLPLDWWKLAPRLVAMLTERYDATVIAMTATQPQLFDDAVELVDDPDVYFEATERVHYHLDPSTERYIDTQAGPKSYEEATFELLDTFEANDSALAVCNTIDSARKLTDNVVDRFPGLTNVGEVYEAELESVDDVDGIDPTAIANQVVATGDRSLLHLSTRIRPIDRLLLIETAKELTERGHALVTVSTQLVEAGVDISFDRVYRDLAPIDSIVQAAGRCNRSFERERGDVTVWWLDAPDEQEKTPAEAVYNQGTTLLPVAAETLESIRVGDDLLKETSVARTAVEKYYQKLHHEKNVGKREYAIYVDEARGDELARLSLIDQRHAIDIIVCRTTQEREKVEDIARAVDRYDFSSANSLLDDMQTKQISVPIYQSDSKEARELADLPPVHSETDVRYVDPSKPQFENFFDPVTGFVVPDSTVERRFL</sequence>
<dbReference type="Proteomes" id="UP000011661">
    <property type="component" value="Unassembled WGS sequence"/>
</dbReference>
<dbReference type="GO" id="GO:0004386">
    <property type="term" value="F:helicase activity"/>
    <property type="evidence" value="ECO:0007669"/>
    <property type="project" value="UniProtKB-KW"/>
</dbReference>
<dbReference type="InterPro" id="IPR014001">
    <property type="entry name" value="Helicase_ATP-bd"/>
</dbReference>
<comment type="similarity">
    <text evidence="2">In the central section; belongs to the CRISPR-associated helicase Cas3 family.</text>
</comment>
<proteinExistence type="inferred from homology"/>
<keyword evidence="4" id="KW-0547">Nucleotide-binding</keyword>
<organism evidence="10 11">
    <name type="scientific">Natronorubrum sulfidifaciens JCM 14089</name>
    <dbReference type="NCBI Taxonomy" id="1230460"/>
    <lineage>
        <taxon>Archaea</taxon>
        <taxon>Methanobacteriati</taxon>
        <taxon>Methanobacteriota</taxon>
        <taxon>Stenosarchaea group</taxon>
        <taxon>Halobacteria</taxon>
        <taxon>Halobacteriales</taxon>
        <taxon>Natrialbaceae</taxon>
        <taxon>Natronorubrum</taxon>
    </lineage>
</organism>
<dbReference type="CDD" id="cd17930">
    <property type="entry name" value="DEXHc_cas3"/>
    <property type="match status" value="1"/>
</dbReference>
<accession>L9VWC5</accession>
<evidence type="ECO:0000256" key="3">
    <source>
        <dbReference type="ARBA" id="ARBA00022723"/>
    </source>
</evidence>
<comment type="caution">
    <text evidence="10">The sequence shown here is derived from an EMBL/GenBank/DDBJ whole genome shotgun (WGS) entry which is preliminary data.</text>
</comment>
<evidence type="ECO:0000256" key="8">
    <source>
        <dbReference type="ARBA" id="ARBA00023118"/>
    </source>
</evidence>
<evidence type="ECO:0000313" key="11">
    <source>
        <dbReference type="Proteomes" id="UP000011661"/>
    </source>
</evidence>
<reference evidence="10 11" key="1">
    <citation type="journal article" date="2014" name="PLoS Genet.">
        <title>Phylogenetically driven sequencing of extremely halophilic archaea reveals strategies for static and dynamic osmo-response.</title>
        <authorList>
            <person name="Becker E.A."/>
            <person name="Seitzer P.M."/>
            <person name="Tritt A."/>
            <person name="Larsen D."/>
            <person name="Krusor M."/>
            <person name="Yao A.I."/>
            <person name="Wu D."/>
            <person name="Madern D."/>
            <person name="Eisen J.A."/>
            <person name="Darling A.E."/>
            <person name="Facciotti M.T."/>
        </authorList>
    </citation>
    <scope>NUCLEOTIDE SEQUENCE [LARGE SCALE GENOMIC DNA]</scope>
    <source>
        <strain evidence="10 11">JCM 14089</strain>
    </source>
</reference>
<keyword evidence="7" id="KW-0067">ATP-binding</keyword>
<keyword evidence="11" id="KW-1185">Reference proteome</keyword>
<dbReference type="CDD" id="cd09641">
    <property type="entry name" value="Cas3''_I"/>
    <property type="match status" value="1"/>
</dbReference>
<gene>
    <name evidence="10" type="ORF">C495_16705</name>
</gene>
<evidence type="ECO:0000256" key="5">
    <source>
        <dbReference type="ARBA" id="ARBA00022801"/>
    </source>
</evidence>
<dbReference type="STRING" id="1230460.C495_16705"/>